<reference evidence="1" key="2">
    <citation type="submission" date="2021-01" db="EMBL/GenBank/DDBJ databases">
        <authorList>
            <person name="Schikora-Tamarit M.A."/>
        </authorList>
    </citation>
    <scope>NUCLEOTIDE SEQUENCE</scope>
    <source>
        <strain evidence="1">CBS6075</strain>
    </source>
</reference>
<dbReference type="AlphaFoldDB" id="A0A9P8P8E4"/>
<dbReference type="EMBL" id="JAEUBE010000183">
    <property type="protein sequence ID" value="KAH3667247.1"/>
    <property type="molecule type" value="Genomic_DNA"/>
</dbReference>
<proteinExistence type="predicted"/>
<dbReference type="GeneID" id="70234863"/>
<reference evidence="1" key="1">
    <citation type="journal article" date="2021" name="Open Biol.">
        <title>Shared evolutionary footprints suggest mitochondrial oxidative damage underlies multiple complex I losses in fungi.</title>
        <authorList>
            <person name="Schikora-Tamarit M.A."/>
            <person name="Marcet-Houben M."/>
            <person name="Nosek J."/>
            <person name="Gabaldon T."/>
        </authorList>
    </citation>
    <scope>NUCLEOTIDE SEQUENCE</scope>
    <source>
        <strain evidence="1">CBS6075</strain>
    </source>
</reference>
<sequence>MNHQVSSQIASLSVEGALLKSTSSSSSSTSASIESWFSFSSSLCFPVERIFVSLCTVVATSCRSTEGFGDILKSPLFNLRAGTVLREDRLLETFGDVGAVGQPLADVGGVSKPDSAGELP</sequence>
<evidence type="ECO:0000313" key="2">
    <source>
        <dbReference type="Proteomes" id="UP000769157"/>
    </source>
</evidence>
<comment type="caution">
    <text evidence="1">The sequence shown here is derived from an EMBL/GenBank/DDBJ whole genome shotgun (WGS) entry which is preliminary data.</text>
</comment>
<evidence type="ECO:0000313" key="1">
    <source>
        <dbReference type="EMBL" id="KAH3667247.1"/>
    </source>
</evidence>
<keyword evidence="2" id="KW-1185">Reference proteome</keyword>
<dbReference type="RefSeq" id="XP_046062059.1">
    <property type="nucleotide sequence ID" value="XM_046203815.1"/>
</dbReference>
<accession>A0A9P8P8E4</accession>
<dbReference type="Proteomes" id="UP000769157">
    <property type="component" value="Unassembled WGS sequence"/>
</dbReference>
<gene>
    <name evidence="1" type="ORF">OGAPHI_002896</name>
</gene>
<name>A0A9P8P8E4_9ASCO</name>
<protein>
    <submittedName>
        <fullName evidence="1">Uncharacterized protein</fullName>
    </submittedName>
</protein>
<organism evidence="1 2">
    <name type="scientific">Ogataea philodendri</name>
    <dbReference type="NCBI Taxonomy" id="1378263"/>
    <lineage>
        <taxon>Eukaryota</taxon>
        <taxon>Fungi</taxon>
        <taxon>Dikarya</taxon>
        <taxon>Ascomycota</taxon>
        <taxon>Saccharomycotina</taxon>
        <taxon>Pichiomycetes</taxon>
        <taxon>Pichiales</taxon>
        <taxon>Pichiaceae</taxon>
        <taxon>Ogataea</taxon>
    </lineage>
</organism>